<dbReference type="InterPro" id="IPR053259">
    <property type="entry name" value="Golvesin-related_Golgi"/>
</dbReference>
<reference evidence="2 3" key="1">
    <citation type="journal article" date="2021" name="Sci. Rep.">
        <title>The genome of the diatom Chaetoceros tenuissimus carries an ancient integrated fragment of an extant virus.</title>
        <authorList>
            <person name="Hongo Y."/>
            <person name="Kimura K."/>
            <person name="Takaki Y."/>
            <person name="Yoshida Y."/>
            <person name="Baba S."/>
            <person name="Kobayashi G."/>
            <person name="Nagasaki K."/>
            <person name="Hano T."/>
            <person name="Tomaru Y."/>
        </authorList>
    </citation>
    <scope>NUCLEOTIDE SEQUENCE [LARGE SCALE GENOMIC DNA]</scope>
    <source>
        <strain evidence="2 3">NIES-3715</strain>
    </source>
</reference>
<dbReference type="PANTHER" id="PTHR32301:SF6">
    <property type="entry name" value="GOLVESIN-RELATED"/>
    <property type="match status" value="1"/>
</dbReference>
<feature type="compositionally biased region" description="Polar residues" evidence="1">
    <location>
        <begin position="177"/>
        <end position="192"/>
    </location>
</feature>
<accession>A0AAD3HCV8</accession>
<evidence type="ECO:0000313" key="2">
    <source>
        <dbReference type="EMBL" id="GFH59177.1"/>
    </source>
</evidence>
<dbReference type="Proteomes" id="UP001054902">
    <property type="component" value="Unassembled WGS sequence"/>
</dbReference>
<dbReference type="EMBL" id="BLLK01000062">
    <property type="protein sequence ID" value="GFH59177.1"/>
    <property type="molecule type" value="Genomic_DNA"/>
</dbReference>
<organism evidence="2 3">
    <name type="scientific">Chaetoceros tenuissimus</name>
    <dbReference type="NCBI Taxonomy" id="426638"/>
    <lineage>
        <taxon>Eukaryota</taxon>
        <taxon>Sar</taxon>
        <taxon>Stramenopiles</taxon>
        <taxon>Ochrophyta</taxon>
        <taxon>Bacillariophyta</taxon>
        <taxon>Coscinodiscophyceae</taxon>
        <taxon>Chaetocerotophycidae</taxon>
        <taxon>Chaetocerotales</taxon>
        <taxon>Chaetocerotaceae</taxon>
        <taxon>Chaetoceros</taxon>
    </lineage>
</organism>
<gene>
    <name evidence="2" type="ORF">CTEN210_15653</name>
</gene>
<dbReference type="InterPro" id="IPR027417">
    <property type="entry name" value="P-loop_NTPase"/>
</dbReference>
<feature type="region of interest" description="Disordered" evidence="1">
    <location>
        <begin position="118"/>
        <end position="207"/>
    </location>
</feature>
<dbReference type="PANTHER" id="PTHR32301">
    <property type="entry name" value="COUNTIN RECEPTOR CNR3-RELATED"/>
    <property type="match status" value="1"/>
</dbReference>
<dbReference type="AlphaFoldDB" id="A0AAD3HCV8"/>
<proteinExistence type="predicted"/>
<keyword evidence="3" id="KW-1185">Reference proteome</keyword>
<protein>
    <submittedName>
        <fullName evidence="2">Uncharacterized protein</fullName>
    </submittedName>
</protein>
<feature type="compositionally biased region" description="Low complexity" evidence="1">
    <location>
        <begin position="27"/>
        <end position="48"/>
    </location>
</feature>
<feature type="region of interest" description="Disordered" evidence="1">
    <location>
        <begin position="1"/>
        <end position="48"/>
    </location>
</feature>
<feature type="compositionally biased region" description="Basic and acidic residues" evidence="1">
    <location>
        <begin position="193"/>
        <end position="207"/>
    </location>
</feature>
<evidence type="ECO:0000313" key="3">
    <source>
        <dbReference type="Proteomes" id="UP001054902"/>
    </source>
</evidence>
<name>A0AAD3HCV8_9STRA</name>
<evidence type="ECO:0000256" key="1">
    <source>
        <dbReference type="SAM" id="MobiDB-lite"/>
    </source>
</evidence>
<comment type="caution">
    <text evidence="2">The sequence shown here is derived from an EMBL/GenBank/DDBJ whole genome shotgun (WGS) entry which is preliminary data.</text>
</comment>
<dbReference type="Gene3D" id="3.40.50.300">
    <property type="entry name" value="P-loop containing nucleotide triphosphate hydrolases"/>
    <property type="match status" value="1"/>
</dbReference>
<sequence length="517" mass="59353">MPRIPHQPLQIQRPRYDPYQDSDEESSVYSSQYSYSQSSIPSRSGSLSMSISSRQEVQRLMRNRDAVLIAELQLEEERKRGRWMLLSCFLLGCFCMILFRDRWPDDLRSAMIEYLSDDRTNKNQGGGSYNRDPEVDTFINSHSDGEKKKKKAAQLTQYSRDDPASGTSTYIAEEMYKTNQKGDGSKSQNAQDKSTEETKIIPDPPKEQLSEQKEAALMEELEQHLDNLSKFLKWNLPYQSSRDLAVFWAVPNSGAAYVDDVLGKCYGLVQAADHLSVMKGHEEDKILNVVTEDTGKKYVNVNLGDVKGIKRAKQLRLATSNVANLVRSPYVYEIAALFTDSARYAKCFTMIRDPIDRAVDVFRKLKATSSNEIFKQMTLEEYAKSGFIEDNWMVRVLSNEMNEDVGEHHLDLARHVLGRKCLIGLTERFEDSIKRFSNYFDWGKDIEQVNLDMCQSDFEVFKHVENKNLSGVDNGGINKKDYAEGTELYNLLKAKNELDFQLYKYAESLYGRQSLYS</sequence>